<dbReference type="SMART" id="SM01049">
    <property type="entry name" value="Cache_2"/>
    <property type="match status" value="1"/>
</dbReference>
<feature type="chain" id="PRO_5001463016" evidence="6">
    <location>
        <begin position="25"/>
        <end position="182"/>
    </location>
</feature>
<gene>
    <name evidence="8" type="primary">mcp4_1</name>
    <name evidence="8" type="ORF">AW10_01350</name>
</gene>
<evidence type="ECO:0000256" key="2">
    <source>
        <dbReference type="ARBA" id="ARBA00022475"/>
    </source>
</evidence>
<evidence type="ECO:0000256" key="1">
    <source>
        <dbReference type="ARBA" id="ARBA00004651"/>
    </source>
</evidence>
<dbReference type="InterPro" id="IPR033480">
    <property type="entry name" value="sCache_2"/>
</dbReference>
<dbReference type="EMBL" id="JEMX01000026">
    <property type="protein sequence ID" value="EXI81150.1"/>
    <property type="molecule type" value="Genomic_DNA"/>
</dbReference>
<keyword evidence="3" id="KW-0812">Transmembrane</keyword>
<reference evidence="8 9" key="1">
    <citation type="submission" date="2014-02" db="EMBL/GenBank/DDBJ databases">
        <title>Expanding our view of genomic diversity in Candidatus Accumulibacter clades.</title>
        <authorList>
            <person name="Skennerton C.T."/>
            <person name="Barr J.J."/>
            <person name="Slater F.R."/>
            <person name="Bond P.L."/>
            <person name="Tyson G.W."/>
        </authorList>
    </citation>
    <scope>NUCLEOTIDE SEQUENCE [LARGE SCALE GENOMIC DNA]</scope>
    <source>
        <strain evidence="9">BA-92</strain>
    </source>
</reference>
<proteinExistence type="predicted"/>
<keyword evidence="6" id="KW-0732">Signal</keyword>
<evidence type="ECO:0000256" key="4">
    <source>
        <dbReference type="ARBA" id="ARBA00022989"/>
    </source>
</evidence>
<keyword evidence="2" id="KW-1003">Cell membrane</keyword>
<evidence type="ECO:0000259" key="7">
    <source>
        <dbReference type="SMART" id="SM01049"/>
    </source>
</evidence>
<organism evidence="8 9">
    <name type="scientific">Candidatus Accumulibacter appositus</name>
    <dbReference type="NCBI Taxonomy" id="1454003"/>
    <lineage>
        <taxon>Bacteria</taxon>
        <taxon>Pseudomonadati</taxon>
        <taxon>Pseudomonadota</taxon>
        <taxon>Betaproteobacteria</taxon>
        <taxon>Candidatus Accumulibacter</taxon>
    </lineage>
</organism>
<dbReference type="STRING" id="1454003.AW10_01350"/>
<dbReference type="PATRIC" id="fig|1454003.3.peg.1390"/>
<comment type="subcellular location">
    <subcellularLocation>
        <location evidence="1">Cell membrane</location>
        <topology evidence="1">Multi-pass membrane protein</topology>
    </subcellularLocation>
</comment>
<evidence type="ECO:0000313" key="9">
    <source>
        <dbReference type="Proteomes" id="UP000021816"/>
    </source>
</evidence>
<evidence type="ECO:0000256" key="3">
    <source>
        <dbReference type="ARBA" id="ARBA00022692"/>
    </source>
</evidence>
<evidence type="ECO:0000313" key="8">
    <source>
        <dbReference type="EMBL" id="EXI81150.1"/>
    </source>
</evidence>
<keyword evidence="4" id="KW-1133">Transmembrane helix</keyword>
<accession>A0A011PWD2</accession>
<evidence type="ECO:0000256" key="5">
    <source>
        <dbReference type="ARBA" id="ARBA00023136"/>
    </source>
</evidence>
<sequence precursor="true">MKVGKRIAWIAVLVACGLGRVAMAAETATPEEVISKVRAAASFLHNKGTSGYADFNNRDSNWVWKDSYVFVYDCRQDRMIAHPMRPDLVGKPIMQITDNSGKYIFKELCKAGNQAHGGWVEYAWSKPGAGALSRKISYALAADISFASGIQVSAGVYDELMTIPQLDAVLKKMSDPSRYQAL</sequence>
<protein>
    <submittedName>
        <fullName evidence="8">Methyl-accepting chemotaxis protein 4</fullName>
    </submittedName>
</protein>
<keyword evidence="5" id="KW-0472">Membrane</keyword>
<dbReference type="Pfam" id="PF17200">
    <property type="entry name" value="sCache_2"/>
    <property type="match status" value="1"/>
</dbReference>
<dbReference type="GO" id="GO:0005886">
    <property type="term" value="C:plasma membrane"/>
    <property type="evidence" value="ECO:0007669"/>
    <property type="project" value="UniProtKB-SubCell"/>
</dbReference>
<comment type="caution">
    <text evidence="8">The sequence shown here is derived from an EMBL/GenBank/DDBJ whole genome shotgun (WGS) entry which is preliminary data.</text>
</comment>
<dbReference type="Gene3D" id="3.30.450.20">
    <property type="entry name" value="PAS domain"/>
    <property type="match status" value="1"/>
</dbReference>
<feature type="signal peptide" evidence="6">
    <location>
        <begin position="1"/>
        <end position="24"/>
    </location>
</feature>
<feature type="domain" description="Single Cache" evidence="7">
    <location>
        <begin position="19"/>
        <end position="106"/>
    </location>
</feature>
<dbReference type="AlphaFoldDB" id="A0A011PWD2"/>
<evidence type="ECO:0000256" key="6">
    <source>
        <dbReference type="SAM" id="SignalP"/>
    </source>
</evidence>
<dbReference type="Proteomes" id="UP000021816">
    <property type="component" value="Unassembled WGS sequence"/>
</dbReference>
<name>A0A011PWD2_9PROT</name>